<protein>
    <recommendedName>
        <fullName evidence="2 9">Shikimate dehydrogenase (NADP(+))</fullName>
        <shortName evidence="9">SDH</shortName>
        <ecNumber evidence="2 9">1.1.1.25</ecNumber>
    </recommendedName>
</protein>
<dbReference type="EMBL" id="PDVP01000035">
    <property type="protein sequence ID" value="PHP64592.1"/>
    <property type="molecule type" value="Genomic_DNA"/>
</dbReference>
<dbReference type="GO" id="GO:0009423">
    <property type="term" value="P:chorismate biosynthetic process"/>
    <property type="evidence" value="ECO:0007669"/>
    <property type="project" value="UniProtKB-UniRule"/>
</dbReference>
<evidence type="ECO:0000256" key="8">
    <source>
        <dbReference type="ARBA" id="ARBA00060613"/>
    </source>
</evidence>
<keyword evidence="5 9" id="KW-0560">Oxidoreductase</keyword>
<dbReference type="RefSeq" id="WP_099308820.1">
    <property type="nucleotide sequence ID" value="NZ_PDVP01000035.1"/>
</dbReference>
<comment type="similarity">
    <text evidence="9">Belongs to the shikimate dehydrogenase family.</text>
</comment>
<dbReference type="InterPro" id="IPR011342">
    <property type="entry name" value="Shikimate_DH"/>
</dbReference>
<evidence type="ECO:0000256" key="2">
    <source>
        <dbReference type="ARBA" id="ARBA00012962"/>
    </source>
</evidence>
<dbReference type="InterPro" id="IPR013708">
    <property type="entry name" value="Shikimate_DH-bd_N"/>
</dbReference>
<comment type="subunit">
    <text evidence="9">Homodimer.</text>
</comment>
<evidence type="ECO:0000313" key="12">
    <source>
        <dbReference type="EMBL" id="PHP64592.1"/>
    </source>
</evidence>
<dbReference type="Pfam" id="PF08501">
    <property type="entry name" value="Shikimate_dh_N"/>
    <property type="match status" value="1"/>
</dbReference>
<comment type="caution">
    <text evidence="9">Lacks conserved residue(s) required for the propagation of feature annotation.</text>
</comment>
<evidence type="ECO:0000256" key="6">
    <source>
        <dbReference type="ARBA" id="ARBA00023141"/>
    </source>
</evidence>
<dbReference type="EC" id="1.1.1.25" evidence="2 9"/>
<feature type="binding site" evidence="9">
    <location>
        <position position="249"/>
    </location>
    <ligand>
        <name>shikimate</name>
        <dbReference type="ChEBI" id="CHEBI:36208"/>
    </ligand>
</feature>
<dbReference type="FunFam" id="3.40.50.720:FF:000086">
    <property type="entry name" value="Quinate/shikimate dehydrogenase"/>
    <property type="match status" value="1"/>
</dbReference>
<dbReference type="SUPFAM" id="SSF53223">
    <property type="entry name" value="Aminoacid dehydrogenase-like, N-terminal domain"/>
    <property type="match status" value="1"/>
</dbReference>
<dbReference type="HAMAP" id="MF_00222">
    <property type="entry name" value="Shikimate_DH_AroE"/>
    <property type="match status" value="1"/>
</dbReference>
<feature type="active site" description="Proton acceptor" evidence="9">
    <location>
        <position position="86"/>
    </location>
</feature>
<reference evidence="12 13" key="1">
    <citation type="submission" date="2017-10" db="EMBL/GenBank/DDBJ databases">
        <title>Sedimentibacterium mangrovi gen. nov., sp. nov., a novel member of family Phyllobacteriacea isolated from mangrove sediment.</title>
        <authorList>
            <person name="Liao H."/>
            <person name="Tian Y."/>
        </authorList>
    </citation>
    <scope>NUCLEOTIDE SEQUENCE [LARGE SCALE GENOMIC DNA]</scope>
    <source>
        <strain evidence="12 13">X9-2-2</strain>
    </source>
</reference>
<feature type="binding site" evidence="9">
    <location>
        <position position="270"/>
    </location>
    <ligand>
        <name>NADP(+)</name>
        <dbReference type="ChEBI" id="CHEBI:58349"/>
    </ligand>
</feature>
<evidence type="ECO:0000256" key="4">
    <source>
        <dbReference type="ARBA" id="ARBA00022857"/>
    </source>
</evidence>
<keyword evidence="13" id="KW-1185">Reference proteome</keyword>
<comment type="pathway">
    <text evidence="8">Aromatic compound metabolism; 3,4-dihydroxybenzoate biosynthesis; 3-dehydroquinate from D-quinate (NAD(+) route).</text>
</comment>
<proteinExistence type="inferred from homology"/>
<accession>A0A2G1QGE4</accession>
<name>A0A2G1QGE4_9HYPH</name>
<evidence type="ECO:0000256" key="9">
    <source>
        <dbReference type="HAMAP-Rule" id="MF_00222"/>
    </source>
</evidence>
<feature type="binding site" evidence="9">
    <location>
        <position position="122"/>
    </location>
    <ligand>
        <name>shikimate</name>
        <dbReference type="ChEBI" id="CHEBI:36208"/>
    </ligand>
</feature>
<keyword evidence="3 9" id="KW-0028">Amino-acid biosynthesis</keyword>
<dbReference type="GO" id="GO:0050661">
    <property type="term" value="F:NADP binding"/>
    <property type="evidence" value="ECO:0007669"/>
    <property type="project" value="InterPro"/>
</dbReference>
<dbReference type="Gene3D" id="3.40.50.720">
    <property type="entry name" value="NAD(P)-binding Rossmann-like Domain"/>
    <property type="match status" value="1"/>
</dbReference>
<dbReference type="GO" id="GO:0009073">
    <property type="term" value="P:aromatic amino acid family biosynthetic process"/>
    <property type="evidence" value="ECO:0007669"/>
    <property type="project" value="UniProtKB-KW"/>
</dbReference>
<comment type="pathway">
    <text evidence="1 9">Metabolic intermediate biosynthesis; chorismate biosynthesis; chorismate from D-erythrose 4-phosphate and phosphoenolpyruvate: step 4/7.</text>
</comment>
<dbReference type="PANTHER" id="PTHR21089">
    <property type="entry name" value="SHIKIMATE DEHYDROGENASE"/>
    <property type="match status" value="1"/>
</dbReference>
<evidence type="ECO:0000256" key="5">
    <source>
        <dbReference type="ARBA" id="ARBA00023002"/>
    </source>
</evidence>
<dbReference type="InterPro" id="IPR041121">
    <property type="entry name" value="SDH_C"/>
</dbReference>
<dbReference type="InterPro" id="IPR022893">
    <property type="entry name" value="Shikimate_DH_fam"/>
</dbReference>
<dbReference type="InterPro" id="IPR036291">
    <property type="entry name" value="NAD(P)-bd_dom_sf"/>
</dbReference>
<dbReference type="UniPathway" id="UPA00053">
    <property type="reaction ID" value="UER00087"/>
</dbReference>
<dbReference type="Pfam" id="PF18317">
    <property type="entry name" value="SDH_C"/>
    <property type="match status" value="1"/>
</dbReference>
<dbReference type="OrthoDB" id="9792692at2"/>
<keyword evidence="4 9" id="KW-0521">NADP</keyword>
<evidence type="ECO:0000256" key="1">
    <source>
        <dbReference type="ARBA" id="ARBA00004871"/>
    </source>
</evidence>
<keyword evidence="6 9" id="KW-0057">Aromatic amino acid biosynthesis</keyword>
<evidence type="ECO:0000259" key="11">
    <source>
        <dbReference type="Pfam" id="PF18317"/>
    </source>
</evidence>
<dbReference type="CDD" id="cd01065">
    <property type="entry name" value="NAD_bind_Shikimate_DH"/>
    <property type="match status" value="1"/>
</dbReference>
<dbReference type="GO" id="GO:0004764">
    <property type="term" value="F:shikimate 3-dehydrogenase (NADP+) activity"/>
    <property type="evidence" value="ECO:0007669"/>
    <property type="project" value="UniProtKB-UniRule"/>
</dbReference>
<dbReference type="AlphaFoldDB" id="A0A2G1QGE4"/>
<comment type="caution">
    <text evidence="12">The sequence shown here is derived from an EMBL/GenBank/DDBJ whole genome shotgun (WGS) entry which is preliminary data.</text>
</comment>
<dbReference type="Gene3D" id="3.40.50.10860">
    <property type="entry name" value="Leucine Dehydrogenase, chain A, domain 1"/>
    <property type="match status" value="1"/>
</dbReference>
<feature type="binding site" evidence="9">
    <location>
        <begin position="146"/>
        <end position="150"/>
    </location>
    <ligand>
        <name>NADP(+)</name>
        <dbReference type="ChEBI" id="CHEBI:58349"/>
    </ligand>
</feature>
<dbReference type="NCBIfam" id="TIGR00507">
    <property type="entry name" value="aroE"/>
    <property type="match status" value="1"/>
</dbReference>
<evidence type="ECO:0000256" key="3">
    <source>
        <dbReference type="ARBA" id="ARBA00022605"/>
    </source>
</evidence>
<feature type="binding site" evidence="9">
    <location>
        <position position="82"/>
    </location>
    <ligand>
        <name>shikimate</name>
        <dbReference type="ChEBI" id="CHEBI:36208"/>
    </ligand>
</feature>
<dbReference type="GO" id="GO:0008652">
    <property type="term" value="P:amino acid biosynthetic process"/>
    <property type="evidence" value="ECO:0007669"/>
    <property type="project" value="UniProtKB-KW"/>
</dbReference>
<evidence type="ECO:0000259" key="10">
    <source>
        <dbReference type="Pfam" id="PF08501"/>
    </source>
</evidence>
<comment type="catalytic activity">
    <reaction evidence="7 9">
        <text>shikimate + NADP(+) = 3-dehydroshikimate + NADPH + H(+)</text>
        <dbReference type="Rhea" id="RHEA:17737"/>
        <dbReference type="ChEBI" id="CHEBI:15378"/>
        <dbReference type="ChEBI" id="CHEBI:16630"/>
        <dbReference type="ChEBI" id="CHEBI:36208"/>
        <dbReference type="ChEBI" id="CHEBI:57783"/>
        <dbReference type="ChEBI" id="CHEBI:58349"/>
        <dbReference type="EC" id="1.1.1.25"/>
    </reaction>
</comment>
<dbReference type="Proteomes" id="UP000221168">
    <property type="component" value="Unassembled WGS sequence"/>
</dbReference>
<feature type="binding site" evidence="9">
    <location>
        <position position="107"/>
    </location>
    <ligand>
        <name>shikimate</name>
        <dbReference type="ChEBI" id="CHEBI:36208"/>
    </ligand>
</feature>
<organism evidence="12 13">
    <name type="scientific">Zhengella mangrovi</name>
    <dbReference type="NCBI Taxonomy" id="1982044"/>
    <lineage>
        <taxon>Bacteria</taxon>
        <taxon>Pseudomonadati</taxon>
        <taxon>Pseudomonadota</taxon>
        <taxon>Alphaproteobacteria</taxon>
        <taxon>Hyphomicrobiales</taxon>
        <taxon>Notoacmeibacteraceae</taxon>
        <taxon>Zhengella</taxon>
    </lineage>
</organism>
<dbReference type="GO" id="GO:0019632">
    <property type="term" value="P:shikimate metabolic process"/>
    <property type="evidence" value="ECO:0007669"/>
    <property type="project" value="InterPro"/>
</dbReference>
<dbReference type="InterPro" id="IPR046346">
    <property type="entry name" value="Aminoacid_DH-like_N_sf"/>
</dbReference>
<feature type="binding site" evidence="9">
    <location>
        <begin position="35"/>
        <end position="37"/>
    </location>
    <ligand>
        <name>shikimate</name>
        <dbReference type="ChEBI" id="CHEBI:36208"/>
    </ligand>
</feature>
<feature type="binding site" evidence="9">
    <location>
        <position position="247"/>
    </location>
    <ligand>
        <name>NADP(+)</name>
        <dbReference type="ChEBI" id="CHEBI:58349"/>
    </ligand>
</feature>
<evidence type="ECO:0000256" key="7">
    <source>
        <dbReference type="ARBA" id="ARBA00049442"/>
    </source>
</evidence>
<evidence type="ECO:0000313" key="13">
    <source>
        <dbReference type="Proteomes" id="UP000221168"/>
    </source>
</evidence>
<feature type="binding site" evidence="9">
    <location>
        <position position="277"/>
    </location>
    <ligand>
        <name>shikimate</name>
        <dbReference type="ChEBI" id="CHEBI:36208"/>
    </ligand>
</feature>
<dbReference type="PANTHER" id="PTHR21089:SF1">
    <property type="entry name" value="BIFUNCTIONAL 3-DEHYDROQUINATE DEHYDRATASE_SHIKIMATE DEHYDROGENASE, CHLOROPLASTIC"/>
    <property type="match status" value="1"/>
</dbReference>
<feature type="domain" description="SDH C-terminal" evidence="11">
    <location>
        <begin position="270"/>
        <end position="299"/>
    </location>
</feature>
<comment type="function">
    <text evidence="9">Involved in the biosynthesis of the chorismate, which leads to the biosynthesis of aromatic amino acids. Catalyzes the reversible NADPH linked reduction of 3-dehydroshikimate (DHSA) to yield shikimate (SA).</text>
</comment>
<feature type="domain" description="Shikimate dehydrogenase substrate binding N-terminal" evidence="10">
    <location>
        <begin position="27"/>
        <end position="109"/>
    </location>
</feature>
<sequence>MTTLLPGHGAEKAARSRLTGKTRLIGLFGSPVSHSHSPVMQNSVFEAMGLDYAYLAFDVRAGDEARAIDALRLLNMRGANVTMPLKRAVVPHLDRLSPAAQLAGAVNVIVNDAGVLTGHITDGTGFMLSLSEKGIACRGARIVLLGAGGAAIAVAIQAAMEGAGAVSLFNRRDSFFAEATRFGRDLQDRFDSEISVLDLDDRDDLADHLSRADILINATPIGMEDTIDRIALPDADALRPDLVVCDLIYVPRETLLLKEAARRGCRTVSGIGMQLYQAVPAFELWTGQSMDIAVARRVLFGEASS</sequence>
<dbReference type="SUPFAM" id="SSF51735">
    <property type="entry name" value="NAD(P)-binding Rossmann-fold domains"/>
    <property type="match status" value="1"/>
</dbReference>
<gene>
    <name evidence="9 12" type="primary">aroE</name>
    <name evidence="12" type="ORF">CSC94_23570</name>
</gene>